<evidence type="ECO:0008006" key="3">
    <source>
        <dbReference type="Google" id="ProtNLM"/>
    </source>
</evidence>
<dbReference type="STRING" id="1032488.HMPREF9371_1732"/>
<sequence length="50" mass="5665">MKHRCKNCNKLLAIGKGEFEIKCPRCKTVNNFRSLTTLPKAASHPLPRGR</sequence>
<proteinExistence type="predicted"/>
<dbReference type="AlphaFoldDB" id="G4CJE2"/>
<comment type="caution">
    <text evidence="1">The sequence shown here is derived from an EMBL/GenBank/DDBJ whole genome shotgun (WGS) entry which is preliminary data.</text>
</comment>
<gene>
    <name evidence="1" type="ORF">HMPREF9371_1732</name>
</gene>
<name>G4CJE2_9NEIS</name>
<dbReference type="Pfam" id="PF10122">
    <property type="entry name" value="Zn_ribbon_Com"/>
    <property type="match status" value="1"/>
</dbReference>
<keyword evidence="2" id="KW-1185">Reference proteome</keyword>
<dbReference type="HOGENOM" id="CLU_209776_0_0_4"/>
<dbReference type="OrthoDB" id="5460091at2"/>
<dbReference type="NCBIfam" id="TIGR01053">
    <property type="entry name" value="LSD1"/>
    <property type="match status" value="1"/>
</dbReference>
<dbReference type="InterPro" id="IPR019294">
    <property type="entry name" value="Translation_reg_Com"/>
</dbReference>
<evidence type="ECO:0000313" key="2">
    <source>
        <dbReference type="Proteomes" id="UP000003019"/>
    </source>
</evidence>
<dbReference type="PATRIC" id="fig|1032488.3.peg.1638"/>
<protein>
    <recommendedName>
        <fullName evidence="3">Com family DNA-binding transcriptional regulator</fullName>
    </recommendedName>
</protein>
<accession>G4CJE2</accession>
<dbReference type="RefSeq" id="WP_009119421.1">
    <property type="nucleotide sequence ID" value="NZ_JH164926.1"/>
</dbReference>
<reference evidence="1 2" key="1">
    <citation type="submission" date="2011-05" db="EMBL/GenBank/DDBJ databases">
        <authorList>
            <person name="Muzny D."/>
            <person name="Qin X."/>
            <person name="Deng J."/>
            <person name="Jiang H."/>
            <person name="Liu Y."/>
            <person name="Qu J."/>
            <person name="Song X.-Z."/>
            <person name="Zhang L."/>
            <person name="Thornton R."/>
            <person name="Coyle M."/>
            <person name="Francisco L."/>
            <person name="Jackson L."/>
            <person name="Javaid M."/>
            <person name="Korchina V."/>
            <person name="Kovar C."/>
            <person name="Mata R."/>
            <person name="Mathew T."/>
            <person name="Ngo R."/>
            <person name="Nguyen L."/>
            <person name="Nguyen N."/>
            <person name="Okwuonu G."/>
            <person name="Ongeri F."/>
            <person name="Pham C."/>
            <person name="Simmons D."/>
            <person name="Wilczek-Boney K."/>
            <person name="Hale W."/>
            <person name="Jakkamsetti A."/>
            <person name="Pham P."/>
            <person name="Ruth R."/>
            <person name="San Lucas F."/>
            <person name="Warren J."/>
            <person name="Zhang J."/>
            <person name="Zhao Z."/>
            <person name="Zhou C."/>
            <person name="Zhu D."/>
            <person name="Lee S."/>
            <person name="Bess C."/>
            <person name="Blankenburg K."/>
            <person name="Forbes L."/>
            <person name="Fu Q."/>
            <person name="Gubbala S."/>
            <person name="Hirani K."/>
            <person name="Jayaseelan J.C."/>
            <person name="Lara F."/>
            <person name="Munidasa M."/>
            <person name="Palculict T."/>
            <person name="Patil S."/>
            <person name="Pu L.-L."/>
            <person name="Saada N."/>
            <person name="Tang L."/>
            <person name="Weissenberger G."/>
            <person name="Zhu Y."/>
            <person name="Hemphill L."/>
            <person name="Shang Y."/>
            <person name="Youmans B."/>
            <person name="Ayvaz T."/>
            <person name="Ross M."/>
            <person name="Santibanez J."/>
            <person name="Aqrawi P."/>
            <person name="Gross S."/>
            <person name="Joshi V."/>
            <person name="Fowler G."/>
            <person name="Nazareth L."/>
            <person name="Reid J."/>
            <person name="Worley K."/>
            <person name="Petrosino J."/>
            <person name="Highlander S."/>
            <person name="Gibbs R."/>
        </authorList>
    </citation>
    <scope>NUCLEOTIDE SEQUENCE [LARGE SCALE GENOMIC DNA]</scope>
    <source>
        <strain evidence="1 2">871</strain>
    </source>
</reference>
<evidence type="ECO:0000313" key="1">
    <source>
        <dbReference type="EMBL" id="EGY51993.1"/>
    </source>
</evidence>
<organism evidence="1 2">
    <name type="scientific">Neisseria shayeganii 871</name>
    <dbReference type="NCBI Taxonomy" id="1032488"/>
    <lineage>
        <taxon>Bacteria</taxon>
        <taxon>Pseudomonadati</taxon>
        <taxon>Pseudomonadota</taxon>
        <taxon>Betaproteobacteria</taxon>
        <taxon>Neisseriales</taxon>
        <taxon>Neisseriaceae</taxon>
        <taxon>Neisseria</taxon>
    </lineage>
</organism>
<dbReference type="EMBL" id="AGAY01000061">
    <property type="protein sequence ID" value="EGY51993.1"/>
    <property type="molecule type" value="Genomic_DNA"/>
</dbReference>
<dbReference type="Proteomes" id="UP000003019">
    <property type="component" value="Unassembled WGS sequence"/>
</dbReference>